<dbReference type="OrthoDB" id="7317090at2"/>
<dbReference type="PANTHER" id="PTHR43649:SF11">
    <property type="entry name" value="ABC TRANSPORTER SUBSTRATE-BINDING PROTEIN YESO-RELATED"/>
    <property type="match status" value="1"/>
</dbReference>
<dbReference type="GO" id="GO:0042597">
    <property type="term" value="C:periplasmic space"/>
    <property type="evidence" value="ECO:0007669"/>
    <property type="project" value="UniProtKB-SubCell"/>
</dbReference>
<dbReference type="RefSeq" id="WP_073056583.1">
    <property type="nucleotide sequence ID" value="NZ_FQUP01000004.1"/>
</dbReference>
<dbReference type="PANTHER" id="PTHR43649">
    <property type="entry name" value="ARABINOSE-BINDING PROTEIN-RELATED"/>
    <property type="match status" value="1"/>
</dbReference>
<evidence type="ECO:0000256" key="4">
    <source>
        <dbReference type="SAM" id="SignalP"/>
    </source>
</evidence>
<dbReference type="InterPro" id="IPR006059">
    <property type="entry name" value="SBP"/>
</dbReference>
<gene>
    <name evidence="5" type="ORF">SAMN02745157_4109</name>
</gene>
<comment type="similarity">
    <text evidence="2">Belongs to the bacterial solute-binding protein 1 family.</text>
</comment>
<feature type="signal peptide" evidence="4">
    <location>
        <begin position="1"/>
        <end position="27"/>
    </location>
</feature>
<dbReference type="SUPFAM" id="SSF53850">
    <property type="entry name" value="Periplasmic binding protein-like II"/>
    <property type="match status" value="1"/>
</dbReference>
<evidence type="ECO:0000256" key="2">
    <source>
        <dbReference type="ARBA" id="ARBA00008520"/>
    </source>
</evidence>
<dbReference type="STRING" id="1122133.SAMN02745157_4109"/>
<dbReference type="Pfam" id="PF13416">
    <property type="entry name" value="SBP_bac_8"/>
    <property type="match status" value="1"/>
</dbReference>
<evidence type="ECO:0000256" key="3">
    <source>
        <dbReference type="ARBA" id="ARBA00022764"/>
    </source>
</evidence>
<organism evidence="5 6">
    <name type="scientific">Kaistia soli DSM 19436</name>
    <dbReference type="NCBI Taxonomy" id="1122133"/>
    <lineage>
        <taxon>Bacteria</taxon>
        <taxon>Pseudomonadati</taxon>
        <taxon>Pseudomonadota</taxon>
        <taxon>Alphaproteobacteria</taxon>
        <taxon>Hyphomicrobiales</taxon>
        <taxon>Kaistiaceae</taxon>
        <taxon>Kaistia</taxon>
    </lineage>
</organism>
<dbReference type="PROSITE" id="PS51318">
    <property type="entry name" value="TAT"/>
    <property type="match status" value="1"/>
</dbReference>
<keyword evidence="4" id="KW-0732">Signal</keyword>
<reference evidence="5 6" key="1">
    <citation type="submission" date="2016-11" db="EMBL/GenBank/DDBJ databases">
        <authorList>
            <person name="Jaros S."/>
            <person name="Januszkiewicz K."/>
            <person name="Wedrychowicz H."/>
        </authorList>
    </citation>
    <scope>NUCLEOTIDE SEQUENCE [LARGE SCALE GENOMIC DNA]</scope>
    <source>
        <strain evidence="5 6">DSM 19436</strain>
    </source>
</reference>
<dbReference type="InterPro" id="IPR006311">
    <property type="entry name" value="TAT_signal"/>
</dbReference>
<dbReference type="InterPro" id="IPR050490">
    <property type="entry name" value="Bact_solute-bd_prot1"/>
</dbReference>
<dbReference type="Proteomes" id="UP000184485">
    <property type="component" value="Unassembled WGS sequence"/>
</dbReference>
<accession>A0A1M5J5K2</accession>
<sequence length="430" mass="45812">MTTLHRRQFLLGSAAALAAGAISPAFAADAKLRLLFWGGKARADRTFIATDLFSKANPGVTIDGEFMAFQDYWAKLGTQTAGGNAPDIIQMDYRYIVEYAIRGGIAPLDEFVGGALQLDDFDKDQLDGGKVNGKLYGISLGANSVALMVNEAAFKEAGIELPGRELSYEDLPALAAKFNAANKRPGMKLFQDGSGVEPALENWLRQRGKALYTADGKAAFDAQDMTDWFKLWSDLRAADVIVSAEDQALDATDAIENTMITLGKATTTFANSNQLIAFQAVNKDPLTMTNFPRIKAGSGGGHYRKPSMFFSIGGTSANKELSAKFINFFISDPEAAKALGVERGIPCKASTREVIAPTLDAQSKIALEFVSNLGDLLGPLPPAPPANAGEVSTQLRTTSQEVAFGQTSPEDAGPAFFDQASATLARAKKG</sequence>
<protein>
    <submittedName>
        <fullName evidence="5">Carbohydrate ABC transporter substrate-binding protein, CUT1 family (TC 3.A.1.1.-)</fullName>
    </submittedName>
</protein>
<feature type="chain" id="PRO_5012612535" evidence="4">
    <location>
        <begin position="28"/>
        <end position="430"/>
    </location>
</feature>
<proteinExistence type="inferred from homology"/>
<dbReference type="Gene3D" id="3.40.190.10">
    <property type="entry name" value="Periplasmic binding protein-like II"/>
    <property type="match status" value="2"/>
</dbReference>
<name>A0A1M5J5K2_9HYPH</name>
<evidence type="ECO:0000256" key="1">
    <source>
        <dbReference type="ARBA" id="ARBA00004418"/>
    </source>
</evidence>
<evidence type="ECO:0000313" key="5">
    <source>
        <dbReference type="EMBL" id="SHG35822.1"/>
    </source>
</evidence>
<dbReference type="AlphaFoldDB" id="A0A1M5J5K2"/>
<keyword evidence="6" id="KW-1185">Reference proteome</keyword>
<keyword evidence="3" id="KW-0574">Periplasm</keyword>
<dbReference type="EMBL" id="FQUP01000004">
    <property type="protein sequence ID" value="SHG35822.1"/>
    <property type="molecule type" value="Genomic_DNA"/>
</dbReference>
<comment type="subcellular location">
    <subcellularLocation>
        <location evidence="1">Periplasm</location>
    </subcellularLocation>
</comment>
<evidence type="ECO:0000313" key="6">
    <source>
        <dbReference type="Proteomes" id="UP000184485"/>
    </source>
</evidence>